<protein>
    <submittedName>
        <fullName evidence="2">5,10-methylenetetrahydrofolate reductase, small subunit</fullName>
        <ecNumber evidence="2">1.5.1.20</ecNumber>
    </submittedName>
</protein>
<dbReference type="EMBL" id="UOEO01000115">
    <property type="protein sequence ID" value="VAW19595.1"/>
    <property type="molecule type" value="Genomic_DNA"/>
</dbReference>
<accession>A0A3B0TLP8</accession>
<reference evidence="2" key="1">
    <citation type="submission" date="2018-06" db="EMBL/GenBank/DDBJ databases">
        <authorList>
            <person name="Zhirakovskaya E."/>
        </authorList>
    </citation>
    <scope>NUCLEOTIDE SEQUENCE</scope>
</reference>
<gene>
    <name evidence="2" type="ORF">MNBD_ALPHA12-1619</name>
</gene>
<keyword evidence="2" id="KW-0560">Oxidoreductase</keyword>
<dbReference type="EC" id="1.5.1.20" evidence="2"/>
<feature type="domain" description="Methylene-tetrahydrofolate reductase C-terminal-like" evidence="1">
    <location>
        <begin position="45"/>
        <end position="131"/>
    </location>
</feature>
<proteinExistence type="predicted"/>
<sequence>MYKVRLWSVKHSRLLQTVYFMSAPALFSILRGVDKLFGRSLDPPITALEAGIKGFLFDCKMCGDCILSKTGMSCPMNCPKSLRNGPCGGVRENSMCEVRPKMACVWVCAWEGAGRMKNAGAINNIQFALDYRKTGTSSWLELARENQRK</sequence>
<dbReference type="GO" id="GO:0004489">
    <property type="term" value="F:methylenetetrahydrofolate reductase [NAD(P)H] activity"/>
    <property type="evidence" value="ECO:0007669"/>
    <property type="project" value="UniProtKB-EC"/>
</dbReference>
<dbReference type="AlphaFoldDB" id="A0A3B0TLP8"/>
<name>A0A3B0TLP8_9ZZZZ</name>
<organism evidence="2">
    <name type="scientific">hydrothermal vent metagenome</name>
    <dbReference type="NCBI Taxonomy" id="652676"/>
    <lineage>
        <taxon>unclassified sequences</taxon>
        <taxon>metagenomes</taxon>
        <taxon>ecological metagenomes</taxon>
    </lineage>
</organism>
<dbReference type="Pfam" id="PF12225">
    <property type="entry name" value="DUF5981"/>
    <property type="match status" value="1"/>
</dbReference>
<evidence type="ECO:0000313" key="2">
    <source>
        <dbReference type="EMBL" id="VAW19595.1"/>
    </source>
</evidence>
<dbReference type="InterPro" id="IPR022026">
    <property type="entry name" value="DUF5981"/>
</dbReference>
<evidence type="ECO:0000259" key="1">
    <source>
        <dbReference type="Pfam" id="PF12225"/>
    </source>
</evidence>